<evidence type="ECO:0000313" key="2">
    <source>
        <dbReference type="Proteomes" id="UP000824782"/>
    </source>
</evidence>
<sequence>MRGSCKLKGSRKASFFLKGLSAYVALLLALGCLHRLSVMMQQGDCNEINTGSANTALLASHPQQAVICDGEDEATSRVSDFLCLHNQNLA</sequence>
<dbReference type="EMBL" id="WNYA01000007">
    <property type="protein sequence ID" value="KAG8561742.1"/>
    <property type="molecule type" value="Genomic_DNA"/>
</dbReference>
<dbReference type="Proteomes" id="UP000824782">
    <property type="component" value="Unassembled WGS sequence"/>
</dbReference>
<proteinExistence type="predicted"/>
<gene>
    <name evidence="1" type="ORF">GDO81_015455</name>
</gene>
<dbReference type="PROSITE" id="PS51257">
    <property type="entry name" value="PROKAR_LIPOPROTEIN"/>
    <property type="match status" value="1"/>
</dbReference>
<dbReference type="AlphaFoldDB" id="A0AAV7AKJ0"/>
<protein>
    <submittedName>
        <fullName evidence="1">Uncharacterized protein</fullName>
    </submittedName>
</protein>
<comment type="caution">
    <text evidence="1">The sequence shown here is derived from an EMBL/GenBank/DDBJ whole genome shotgun (WGS) entry which is preliminary data.</text>
</comment>
<accession>A0AAV7AKJ0</accession>
<organism evidence="1 2">
    <name type="scientific">Engystomops pustulosus</name>
    <name type="common">Tungara frog</name>
    <name type="synonym">Physalaemus pustulosus</name>
    <dbReference type="NCBI Taxonomy" id="76066"/>
    <lineage>
        <taxon>Eukaryota</taxon>
        <taxon>Metazoa</taxon>
        <taxon>Chordata</taxon>
        <taxon>Craniata</taxon>
        <taxon>Vertebrata</taxon>
        <taxon>Euteleostomi</taxon>
        <taxon>Amphibia</taxon>
        <taxon>Batrachia</taxon>
        <taxon>Anura</taxon>
        <taxon>Neobatrachia</taxon>
        <taxon>Hyloidea</taxon>
        <taxon>Leptodactylidae</taxon>
        <taxon>Leiuperinae</taxon>
        <taxon>Engystomops</taxon>
    </lineage>
</organism>
<evidence type="ECO:0000313" key="1">
    <source>
        <dbReference type="EMBL" id="KAG8561742.1"/>
    </source>
</evidence>
<name>A0AAV7AKJ0_ENGPU</name>
<reference evidence="1" key="1">
    <citation type="thesis" date="2020" institute="ProQuest LLC" country="789 East Eisenhower Parkway, Ann Arbor, MI, USA">
        <title>Comparative Genomics and Chromosome Evolution.</title>
        <authorList>
            <person name="Mudd A.B."/>
        </authorList>
    </citation>
    <scope>NUCLEOTIDE SEQUENCE</scope>
    <source>
        <strain evidence="1">237g6f4</strain>
        <tissue evidence="1">Blood</tissue>
    </source>
</reference>
<keyword evidence="2" id="KW-1185">Reference proteome</keyword>